<evidence type="ECO:0000256" key="1">
    <source>
        <dbReference type="ARBA" id="ARBA00022801"/>
    </source>
</evidence>
<dbReference type="NCBIfam" id="NF010200">
    <property type="entry name" value="PRK13674.1-1"/>
    <property type="match status" value="1"/>
</dbReference>
<evidence type="ECO:0000313" key="4">
    <source>
        <dbReference type="EMBL" id="MEC0486032.1"/>
    </source>
</evidence>
<feature type="site" description="May be catalytically important" evidence="2">
    <location>
        <position position="183"/>
    </location>
</feature>
<dbReference type="InterPro" id="IPR022838">
    <property type="entry name" value="GTP_cyclohydrolase_FolE2"/>
</dbReference>
<dbReference type="GO" id="GO:0046654">
    <property type="term" value="P:tetrahydrofolate biosynthetic process"/>
    <property type="evidence" value="ECO:0007669"/>
    <property type="project" value="UniProtKB-UniRule"/>
</dbReference>
<dbReference type="OrthoDB" id="9774824at2"/>
<reference evidence="3" key="2">
    <citation type="submission" date="2015-10" db="EMBL/GenBank/DDBJ databases">
        <authorList>
            <person name="Gilbert D.G."/>
        </authorList>
    </citation>
    <scope>NUCLEOTIDE SEQUENCE</scope>
    <source>
        <strain evidence="3">GO-13</strain>
    </source>
</reference>
<dbReference type="EMBL" id="LECW02000020">
    <property type="protein sequence ID" value="KRT93586.1"/>
    <property type="molecule type" value="Genomic_DNA"/>
</dbReference>
<keyword evidence="6" id="KW-1185">Reference proteome</keyword>
<dbReference type="STRING" id="1664069.BGLY_0778"/>
<dbReference type="HAMAP" id="MF_01527_B">
    <property type="entry name" value="GTP_cyclohydrol_B"/>
    <property type="match status" value="1"/>
</dbReference>
<accession>A0A0T6BPK4</accession>
<dbReference type="Pfam" id="PF02649">
    <property type="entry name" value="GCHY-1"/>
    <property type="match status" value="1"/>
</dbReference>
<sequence>MKRDLQLPAKPERHRLFGSVEEVKGTNPTVKEQMKDIQNTPNDYLFDIDQVGVTNISHPIRITSAVKPFSQTTIGSFSLTTHLARSRKGINMSRLTEQLQRYHAENWIVGLDSLKDFTKELAVNMEQQGAAVSLAFPWYFERLSPELKFPGLMHADIHMNVSYHEKEGWTGTVGITAKAATLCPCSKEISEYGAHNQRGVIKITAHINDRAAMPEDFKTELLAAAETNASAKLYPVLKRPDEKKVTEQAYENPRFVEDVIRLTAADLYEMDWISAFEIECRNEESIHLHDAIARLSYSKI</sequence>
<dbReference type="InterPro" id="IPR003801">
    <property type="entry name" value="GTP_cyclohydrolase_FolE2/MptA"/>
</dbReference>
<comment type="function">
    <text evidence="2">Converts GTP to 7,8-dihydroneopterin triphosphate.</text>
</comment>
<comment type="caution">
    <text evidence="3">The sequence shown here is derived from an EMBL/GenBank/DDBJ whole genome shotgun (WGS) entry which is preliminary data.</text>
</comment>
<dbReference type="AlphaFoldDB" id="A0A0T6BPK4"/>
<comment type="similarity">
    <text evidence="2">Belongs to the GTP cyclohydrolase IV family.</text>
</comment>
<evidence type="ECO:0000313" key="3">
    <source>
        <dbReference type="EMBL" id="KRT93586.1"/>
    </source>
</evidence>
<reference evidence="3 5" key="1">
    <citation type="journal article" date="2015" name="Int. J. Syst. Evol. Microbiol.">
        <title>Bacillus glycinifermentans sp. nov., isolated from fermented soybean paste.</title>
        <authorList>
            <person name="Kim S.J."/>
            <person name="Dunlap C.A."/>
            <person name="Kwon S.W."/>
            <person name="Rooney A.P."/>
        </authorList>
    </citation>
    <scope>NUCLEOTIDE SEQUENCE [LARGE SCALE GENOMIC DNA]</scope>
    <source>
        <strain evidence="3 5">GO-13</strain>
    </source>
</reference>
<dbReference type="PANTHER" id="PTHR36445:SF1">
    <property type="entry name" value="GTP CYCLOHYDROLASE MPTA"/>
    <property type="match status" value="1"/>
</dbReference>
<protein>
    <recommendedName>
        <fullName evidence="2">GTP cyclohydrolase FolE2</fullName>
        <ecNumber evidence="2">3.5.4.16</ecNumber>
    </recommendedName>
</protein>
<gene>
    <name evidence="2 4" type="primary">folE2</name>
    <name evidence="3" type="ORF">AB447_217425</name>
    <name evidence="4" type="ORF">P8828_14575</name>
</gene>
<dbReference type="EC" id="3.5.4.16" evidence="2"/>
<name>A0A0T6BPK4_9BACI</name>
<organism evidence="3 5">
    <name type="scientific">Bacillus glycinifermentans</name>
    <dbReference type="NCBI Taxonomy" id="1664069"/>
    <lineage>
        <taxon>Bacteria</taxon>
        <taxon>Bacillati</taxon>
        <taxon>Bacillota</taxon>
        <taxon>Bacilli</taxon>
        <taxon>Bacillales</taxon>
        <taxon>Bacillaceae</taxon>
        <taxon>Bacillus</taxon>
    </lineage>
</organism>
<dbReference type="GO" id="GO:0003934">
    <property type="term" value="F:GTP cyclohydrolase I activity"/>
    <property type="evidence" value="ECO:0007669"/>
    <property type="project" value="UniProtKB-UniRule"/>
</dbReference>
<dbReference type="UniPathway" id="UPA00848">
    <property type="reaction ID" value="UER00151"/>
</dbReference>
<dbReference type="PANTHER" id="PTHR36445">
    <property type="entry name" value="GTP CYCLOHYDROLASE MPTA"/>
    <property type="match status" value="1"/>
</dbReference>
<comment type="pathway">
    <text evidence="2">Cofactor biosynthesis; 7,8-dihydroneopterin triphosphate biosynthesis; 7,8-dihydroneopterin triphosphate from GTP: step 1/1.</text>
</comment>
<reference evidence="4 6" key="3">
    <citation type="submission" date="2023-03" db="EMBL/GenBank/DDBJ databases">
        <title>Agriculturally important microbes genome sequencing.</title>
        <authorList>
            <person name="Dunlap C."/>
        </authorList>
    </citation>
    <scope>NUCLEOTIDE SEQUENCE [LARGE SCALE GENOMIC DNA]</scope>
    <source>
        <strain evidence="4 6">CBP-3203</strain>
    </source>
</reference>
<dbReference type="Proteomes" id="UP001341297">
    <property type="component" value="Unassembled WGS sequence"/>
</dbReference>
<keyword evidence="1 2" id="KW-0378">Hydrolase</keyword>
<evidence type="ECO:0000256" key="2">
    <source>
        <dbReference type="HAMAP-Rule" id="MF_01527"/>
    </source>
</evidence>
<proteinExistence type="inferred from homology"/>
<comment type="catalytic activity">
    <reaction evidence="2">
        <text>GTP + H2O = 7,8-dihydroneopterin 3'-triphosphate + formate + H(+)</text>
        <dbReference type="Rhea" id="RHEA:17473"/>
        <dbReference type="ChEBI" id="CHEBI:15377"/>
        <dbReference type="ChEBI" id="CHEBI:15378"/>
        <dbReference type="ChEBI" id="CHEBI:15740"/>
        <dbReference type="ChEBI" id="CHEBI:37565"/>
        <dbReference type="ChEBI" id="CHEBI:58462"/>
        <dbReference type="EC" id="3.5.4.16"/>
    </reaction>
</comment>
<evidence type="ECO:0000313" key="5">
    <source>
        <dbReference type="Proteomes" id="UP000036168"/>
    </source>
</evidence>
<dbReference type="RefSeq" id="WP_057957583.1">
    <property type="nucleotide sequence ID" value="NZ_JARRTL010000014.1"/>
</dbReference>
<dbReference type="Gene3D" id="3.10.270.10">
    <property type="entry name" value="Urate Oxidase"/>
    <property type="match status" value="1"/>
</dbReference>
<evidence type="ECO:0000313" key="6">
    <source>
        <dbReference type="Proteomes" id="UP001341297"/>
    </source>
</evidence>
<dbReference type="EMBL" id="JARRTL010000014">
    <property type="protein sequence ID" value="MEC0486032.1"/>
    <property type="molecule type" value="Genomic_DNA"/>
</dbReference>
<dbReference type="Proteomes" id="UP000036168">
    <property type="component" value="Unassembled WGS sequence"/>
</dbReference>